<comment type="caution">
    <text evidence="22">Lacks conserved residue(s) required for the propagation of feature annotation.</text>
</comment>
<evidence type="ECO:0000256" key="5">
    <source>
        <dbReference type="ARBA" id="ARBA00022452"/>
    </source>
</evidence>
<keyword evidence="24" id="KW-1185">Reference proteome</keyword>
<dbReference type="InterPro" id="IPR023415">
    <property type="entry name" value="LDLR_class-A_CS"/>
</dbReference>
<dbReference type="PRINTS" id="PR00764">
    <property type="entry name" value="COMPLEMENTC9"/>
</dbReference>
<evidence type="ECO:0000313" key="24">
    <source>
        <dbReference type="Proteomes" id="UP000694871"/>
    </source>
</evidence>
<evidence type="ECO:0000256" key="1">
    <source>
        <dbReference type="ARBA" id="ARBA00004276"/>
    </source>
</evidence>
<keyword evidence="13" id="KW-0180">Complement pathway</keyword>
<keyword evidence="7" id="KW-0245">EGF-like domain</keyword>
<dbReference type="InterPro" id="IPR020864">
    <property type="entry name" value="MACPF"/>
</dbReference>
<evidence type="ECO:0000313" key="25">
    <source>
        <dbReference type="RefSeq" id="XP_015275642.1"/>
    </source>
</evidence>
<keyword evidence="16 22" id="KW-1015">Disulfide bond</keyword>
<dbReference type="PROSITE" id="PS51412">
    <property type="entry name" value="MACPF_2"/>
    <property type="match status" value="1"/>
</dbReference>
<dbReference type="PROSITE" id="PS50068">
    <property type="entry name" value="LDLRA_2"/>
    <property type="match status" value="1"/>
</dbReference>
<evidence type="ECO:0000256" key="9">
    <source>
        <dbReference type="ARBA" id="ARBA00022588"/>
    </source>
</evidence>
<feature type="disulfide bond" evidence="22">
    <location>
        <begin position="119"/>
        <end position="137"/>
    </location>
</feature>
<dbReference type="SMART" id="SM00457">
    <property type="entry name" value="MACPF"/>
    <property type="match status" value="1"/>
</dbReference>
<keyword evidence="10" id="KW-0812">Transmembrane</keyword>
<dbReference type="PANTHER" id="PTHR45742">
    <property type="entry name" value="COMPLEMENT COMPONENT C6"/>
    <property type="match status" value="1"/>
</dbReference>
<dbReference type="CDD" id="cd00112">
    <property type="entry name" value="LDLa"/>
    <property type="match status" value="1"/>
</dbReference>
<feature type="disulfide bond" evidence="22">
    <location>
        <begin position="131"/>
        <end position="146"/>
    </location>
</feature>
<evidence type="ECO:0000256" key="2">
    <source>
        <dbReference type="ARBA" id="ARBA00004613"/>
    </source>
</evidence>
<dbReference type="PROSITE" id="PS50092">
    <property type="entry name" value="TSP1"/>
    <property type="match status" value="2"/>
</dbReference>
<comment type="function">
    <text evidence="20">Pore-forming component of the membrane attack complex (MAC), a multiprotein complex activated by the complement cascade, which inserts into a target cell membrane and forms a pore, leading to target cell membrane rupture and cell lysis. The MAC is initiated by proteolytic cleavage of C5 into complement C5b in response to the classical, alternative, lectin and GZMK complement pathways. The complement pathways consist in a cascade of proteins that leads to phagocytosis and breakdown of pathogens and signaling that strengthens the adaptive immune system. Constitutes the pore-forming subunit of the MAC complex: during MAC assembly, C9 associates with the C5b8 intermediate complex, and polymerizes to complete the pore.</text>
</comment>
<dbReference type="SUPFAM" id="SSF82895">
    <property type="entry name" value="TSP-1 type 1 repeat"/>
    <property type="match status" value="2"/>
</dbReference>
<feature type="domain" description="MACPF" evidence="23">
    <location>
        <begin position="151"/>
        <end position="491"/>
    </location>
</feature>
<dbReference type="Proteomes" id="UP000694871">
    <property type="component" value="Unplaced"/>
</dbReference>
<evidence type="ECO:0000259" key="23">
    <source>
        <dbReference type="PROSITE" id="PS51412"/>
    </source>
</evidence>
<sequence>MAQSDIKKYGVKPQMPDQTFPSAWKLLLQDGFSEQVLHRVKGESGAPPPINCLLSHWSEWGSCNPCGKESYRSRSVLKYGQFRGKPCFEPLGDKQSCVTDQVCPEEEIDCGEEEDNFQCANGVCIKQRLVCNTDNDCGDFSDEANCNDTKSRPPCRGRIVGISKIGRKAGQGLNILGMRPKGTPFYNEFYNGFCNRERDRNTGIYYRTPWNVAVINYRTNEDRRFSSGEYSDKVAAMRKMFTEGKQDFQSSLSLKFIPTETQTSTSIELSPGLSASTNTNISRFLEVSSEREQTFLYLKGTIEVGTYIMRNRDVRLTDTFLEDLKNLPSNYDMGEYFRFLETYGTHYTEKGKVGGIYELLYVLDKRNMREEGVTVENVKACLGYDDMVRFAMQMNNSTGRAIIHSVIARVQGGMSVILAELEEKLSRGAKLVNAKDFIRWAATLTKAPALIDYIPHPIYTLVPVKMPNAHTKKQNLEQAVEDYVAEYNVCKCQPCPNGGTVILVNGECICACSPYFKGMACQIPKYEQITAQTFTDGGWSCWSSWSPCVQGERTRTRECNNPAPKSRGRHCEGAALERRRCT</sequence>
<gene>
    <name evidence="25" type="primary">C9</name>
</gene>
<keyword evidence="15" id="KW-0472">Membrane</keyword>
<dbReference type="Gene3D" id="2.20.100.10">
    <property type="entry name" value="Thrombospondin type-1 (TSP1) repeat"/>
    <property type="match status" value="2"/>
</dbReference>
<evidence type="ECO:0000256" key="16">
    <source>
        <dbReference type="ARBA" id="ARBA00023157"/>
    </source>
</evidence>
<dbReference type="Pfam" id="PF00090">
    <property type="entry name" value="TSP_1"/>
    <property type="match status" value="2"/>
</dbReference>
<evidence type="ECO:0000256" key="3">
    <source>
        <dbReference type="ARBA" id="ARBA00009214"/>
    </source>
</evidence>
<dbReference type="SMART" id="SM00192">
    <property type="entry name" value="LDLa"/>
    <property type="match status" value="1"/>
</dbReference>
<evidence type="ECO:0000256" key="17">
    <source>
        <dbReference type="ARBA" id="ARBA00023162"/>
    </source>
</evidence>
<dbReference type="SMART" id="SM00209">
    <property type="entry name" value="TSP1"/>
    <property type="match status" value="2"/>
</dbReference>
<dbReference type="PRINTS" id="PR01705">
    <property type="entry name" value="TSP1REPEAT"/>
</dbReference>
<evidence type="ECO:0000256" key="7">
    <source>
        <dbReference type="ARBA" id="ARBA00022536"/>
    </source>
</evidence>
<keyword evidence="14" id="KW-0473">Membrane attack complex</keyword>
<keyword evidence="18" id="KW-0325">Glycoprotein</keyword>
<dbReference type="InterPro" id="IPR000884">
    <property type="entry name" value="TSP1_rpt"/>
</dbReference>
<keyword evidence="11" id="KW-0204">Cytolysis</keyword>
<evidence type="ECO:0000256" key="22">
    <source>
        <dbReference type="PROSITE-ProRule" id="PRU00124"/>
    </source>
</evidence>
<evidence type="ECO:0000256" key="14">
    <source>
        <dbReference type="ARBA" id="ARBA00023058"/>
    </source>
</evidence>
<comment type="subunit">
    <text evidence="21">Homooligomer; about 20 C9 chains oligomerize to give rise to a huge beta-barrel that forms a 100 Angstrom diameter pore in target membranes. Component of the membrane attack complex (MAC), composed of complement C5b, C6, C7, C8A, C8B, C8G and multiple copies of the pore-forming subunit C9.</text>
</comment>
<dbReference type="SUPFAM" id="SSF57424">
    <property type="entry name" value="LDL receptor-like module"/>
    <property type="match status" value="1"/>
</dbReference>
<keyword evidence="12" id="KW-0391">Immunity</keyword>
<dbReference type="PANTHER" id="PTHR45742:SF3">
    <property type="entry name" value="COMPLEMENT COMPONENT C9"/>
    <property type="match status" value="1"/>
</dbReference>
<dbReference type="PROSITE" id="PS01209">
    <property type="entry name" value="LDLRA_1"/>
    <property type="match status" value="1"/>
</dbReference>
<dbReference type="InterPro" id="IPR002172">
    <property type="entry name" value="LDrepeatLR_classA_rpt"/>
</dbReference>
<evidence type="ECO:0000256" key="21">
    <source>
        <dbReference type="ARBA" id="ARBA00093512"/>
    </source>
</evidence>
<evidence type="ECO:0000256" key="18">
    <source>
        <dbReference type="ARBA" id="ARBA00023180"/>
    </source>
</evidence>
<evidence type="ECO:0000256" key="4">
    <source>
        <dbReference type="ARBA" id="ARBA00018261"/>
    </source>
</evidence>
<organism evidence="24 25">
    <name type="scientific">Gekko japonicus</name>
    <name type="common">Schlegel's Japanese gecko</name>
    <dbReference type="NCBI Taxonomy" id="146911"/>
    <lineage>
        <taxon>Eukaryota</taxon>
        <taxon>Metazoa</taxon>
        <taxon>Chordata</taxon>
        <taxon>Craniata</taxon>
        <taxon>Vertebrata</taxon>
        <taxon>Euteleostomi</taxon>
        <taxon>Lepidosauria</taxon>
        <taxon>Squamata</taxon>
        <taxon>Bifurcata</taxon>
        <taxon>Gekkota</taxon>
        <taxon>Gekkonidae</taxon>
        <taxon>Gekkoninae</taxon>
        <taxon>Gekko</taxon>
    </lineage>
</organism>
<dbReference type="InterPro" id="IPR036383">
    <property type="entry name" value="TSP1_rpt_sf"/>
</dbReference>
<dbReference type="PROSITE" id="PS00279">
    <property type="entry name" value="MACPF_1"/>
    <property type="match status" value="1"/>
</dbReference>
<dbReference type="RefSeq" id="XP_015275642.1">
    <property type="nucleotide sequence ID" value="XM_015420156.1"/>
</dbReference>
<dbReference type="InterPro" id="IPR020863">
    <property type="entry name" value="MACPF_CS"/>
</dbReference>
<comment type="subcellular location">
    <subcellularLocation>
        <location evidence="2">Secreted</location>
    </subcellularLocation>
    <subcellularLocation>
        <location evidence="1">Target cell membrane</location>
        <topology evidence="1">Multi-pass membrane protein</topology>
    </subcellularLocation>
</comment>
<protein>
    <recommendedName>
        <fullName evidence="4">Complement component C9</fullName>
    </recommendedName>
</protein>
<dbReference type="SUPFAM" id="SSF57196">
    <property type="entry name" value="EGF/Laminin"/>
    <property type="match status" value="1"/>
</dbReference>
<dbReference type="InterPro" id="IPR036055">
    <property type="entry name" value="LDL_receptor-like_sf"/>
</dbReference>
<evidence type="ECO:0000256" key="11">
    <source>
        <dbReference type="ARBA" id="ARBA00022852"/>
    </source>
</evidence>
<evidence type="ECO:0000256" key="13">
    <source>
        <dbReference type="ARBA" id="ARBA00022875"/>
    </source>
</evidence>
<evidence type="ECO:0000256" key="12">
    <source>
        <dbReference type="ARBA" id="ARBA00022859"/>
    </source>
</evidence>
<evidence type="ECO:0000256" key="10">
    <source>
        <dbReference type="ARBA" id="ARBA00022692"/>
    </source>
</evidence>
<keyword evidence="19" id="KW-1053">Target membrane</keyword>
<dbReference type="InterPro" id="IPR001862">
    <property type="entry name" value="MAC_perforin"/>
</dbReference>
<dbReference type="GeneID" id="107117958"/>
<evidence type="ECO:0000256" key="8">
    <source>
        <dbReference type="ARBA" id="ARBA00022537"/>
    </source>
</evidence>
<accession>A0ABM1KPK5</accession>
<dbReference type="Pfam" id="PF00057">
    <property type="entry name" value="Ldl_recept_a"/>
    <property type="match status" value="1"/>
</dbReference>
<evidence type="ECO:0000256" key="15">
    <source>
        <dbReference type="ARBA" id="ARBA00023136"/>
    </source>
</evidence>
<keyword evidence="9" id="KW-0399">Innate immunity</keyword>
<proteinExistence type="inferred from homology"/>
<dbReference type="Gene3D" id="2.10.25.10">
    <property type="entry name" value="Laminin"/>
    <property type="match status" value="1"/>
</dbReference>
<evidence type="ECO:0000256" key="19">
    <source>
        <dbReference type="ARBA" id="ARBA00023298"/>
    </source>
</evidence>
<name>A0ABM1KPK5_GEKJA</name>
<keyword evidence="6" id="KW-0964">Secreted</keyword>
<evidence type="ECO:0000256" key="20">
    <source>
        <dbReference type="ARBA" id="ARBA00093294"/>
    </source>
</evidence>
<keyword evidence="8" id="KW-1052">Target cell membrane</keyword>
<comment type="similarity">
    <text evidence="3">Belongs to the complement C6/C7/C8/C9 family.</text>
</comment>
<keyword evidence="5" id="KW-1134">Transmembrane beta strand</keyword>
<dbReference type="Gene3D" id="4.10.400.10">
    <property type="entry name" value="Low-density Lipoprotein Receptor"/>
    <property type="match status" value="1"/>
</dbReference>
<keyword evidence="17" id="KW-0179">Complement alternate pathway</keyword>
<reference evidence="25" key="1">
    <citation type="submission" date="2025-08" db="UniProtKB">
        <authorList>
            <consortium name="RefSeq"/>
        </authorList>
    </citation>
    <scope>IDENTIFICATION</scope>
</reference>
<evidence type="ECO:0000256" key="6">
    <source>
        <dbReference type="ARBA" id="ARBA00022525"/>
    </source>
</evidence>
<dbReference type="Pfam" id="PF01823">
    <property type="entry name" value="MACPF"/>
    <property type="match status" value="1"/>
</dbReference>